<dbReference type="GO" id="GO:0005829">
    <property type="term" value="C:cytosol"/>
    <property type="evidence" value="ECO:0007669"/>
    <property type="project" value="TreeGrafter"/>
</dbReference>
<evidence type="ECO:0000313" key="13">
    <source>
        <dbReference type="Proteomes" id="UP000216429"/>
    </source>
</evidence>
<keyword evidence="13" id="KW-1185">Reference proteome</keyword>
<keyword evidence="3 8" id="KW-0597">Phosphoprotein</keyword>
<dbReference type="InterPro" id="IPR011006">
    <property type="entry name" value="CheY-like_superfamily"/>
</dbReference>
<name>A0A261VCK4_9BORD</name>
<evidence type="ECO:0000256" key="3">
    <source>
        <dbReference type="ARBA" id="ARBA00022553"/>
    </source>
</evidence>
<dbReference type="GO" id="GO:0032993">
    <property type="term" value="C:protein-DNA complex"/>
    <property type="evidence" value="ECO:0007669"/>
    <property type="project" value="TreeGrafter"/>
</dbReference>
<dbReference type="GO" id="GO:0000976">
    <property type="term" value="F:transcription cis-regulatory region binding"/>
    <property type="evidence" value="ECO:0007669"/>
    <property type="project" value="TreeGrafter"/>
</dbReference>
<reference evidence="13" key="1">
    <citation type="submission" date="2017-05" db="EMBL/GenBank/DDBJ databases">
        <title>Complete and WGS of Bordetella genogroups.</title>
        <authorList>
            <person name="Spilker T."/>
            <person name="Lipuma J."/>
        </authorList>
    </citation>
    <scope>NUCLEOTIDE SEQUENCE [LARGE SCALE GENOMIC DNA]</scope>
    <source>
        <strain evidence="13">AU6712</strain>
    </source>
</reference>
<keyword evidence="4" id="KW-0902">Two-component regulatory system</keyword>
<feature type="domain" description="Response regulatory" evidence="10">
    <location>
        <begin position="6"/>
        <end position="119"/>
    </location>
</feature>
<dbReference type="GO" id="GO:0000156">
    <property type="term" value="F:phosphorelay response regulator activity"/>
    <property type="evidence" value="ECO:0007669"/>
    <property type="project" value="TreeGrafter"/>
</dbReference>
<protein>
    <submittedName>
        <fullName evidence="12">DNA-binding response regulator</fullName>
    </submittedName>
</protein>
<dbReference type="InterPro" id="IPR016032">
    <property type="entry name" value="Sig_transdc_resp-reg_C-effctor"/>
</dbReference>
<evidence type="ECO:0000256" key="5">
    <source>
        <dbReference type="ARBA" id="ARBA00023015"/>
    </source>
</evidence>
<dbReference type="FunFam" id="1.10.10.10:FF:000099">
    <property type="entry name" value="Two-component system response regulator TorR"/>
    <property type="match status" value="1"/>
</dbReference>
<dbReference type="PANTHER" id="PTHR48111:SF4">
    <property type="entry name" value="DNA-BINDING DUAL TRANSCRIPTIONAL REGULATOR OMPR"/>
    <property type="match status" value="1"/>
</dbReference>
<evidence type="ECO:0000256" key="8">
    <source>
        <dbReference type="PROSITE-ProRule" id="PRU00169"/>
    </source>
</evidence>
<dbReference type="InterPro" id="IPR039420">
    <property type="entry name" value="WalR-like"/>
</dbReference>
<organism evidence="12 13">
    <name type="scientific">Bordetella genomosp. 12</name>
    <dbReference type="NCBI Taxonomy" id="463035"/>
    <lineage>
        <taxon>Bacteria</taxon>
        <taxon>Pseudomonadati</taxon>
        <taxon>Pseudomonadota</taxon>
        <taxon>Betaproteobacteria</taxon>
        <taxon>Burkholderiales</taxon>
        <taxon>Alcaligenaceae</taxon>
        <taxon>Bordetella</taxon>
    </lineage>
</organism>
<evidence type="ECO:0000256" key="1">
    <source>
        <dbReference type="ARBA" id="ARBA00004496"/>
    </source>
</evidence>
<accession>A0A261VCK4</accession>
<dbReference type="CDD" id="cd00383">
    <property type="entry name" value="trans_reg_C"/>
    <property type="match status" value="1"/>
</dbReference>
<dbReference type="RefSeq" id="WP_094815825.1">
    <property type="nucleotide sequence ID" value="NZ_NEVU01000003.1"/>
</dbReference>
<feature type="modified residue" description="4-aspartylphosphate" evidence="8">
    <location>
        <position position="55"/>
    </location>
</feature>
<dbReference type="OrthoDB" id="165980at2"/>
<dbReference type="Pfam" id="PF00072">
    <property type="entry name" value="Response_reg"/>
    <property type="match status" value="1"/>
</dbReference>
<dbReference type="SUPFAM" id="SSF52172">
    <property type="entry name" value="CheY-like"/>
    <property type="match status" value="1"/>
</dbReference>
<dbReference type="PROSITE" id="PS51755">
    <property type="entry name" value="OMPR_PHOB"/>
    <property type="match status" value="1"/>
</dbReference>
<keyword evidence="6 9" id="KW-0238">DNA-binding</keyword>
<dbReference type="Gene3D" id="6.10.250.690">
    <property type="match status" value="1"/>
</dbReference>
<dbReference type="Proteomes" id="UP000216429">
    <property type="component" value="Unassembled WGS sequence"/>
</dbReference>
<dbReference type="SMART" id="SM00862">
    <property type="entry name" value="Trans_reg_C"/>
    <property type="match status" value="1"/>
</dbReference>
<dbReference type="SUPFAM" id="SSF46894">
    <property type="entry name" value="C-terminal effector domain of the bipartite response regulators"/>
    <property type="match status" value="1"/>
</dbReference>
<evidence type="ECO:0000256" key="9">
    <source>
        <dbReference type="PROSITE-ProRule" id="PRU01091"/>
    </source>
</evidence>
<sequence length="245" mass="27561">MDGRHSILIVDDHQSIRDPLTTYMRRFDFEVEAVGDGKAMRQRLRERSFSLIILDIMLPGENGLSLCRYLSEHVGTPVILLTAVTEQADRVAGLEVGADDYVVKPFDPRELVARVRSVLRRSELRPAAPADAPGAQDGKVLGFSGWVFDLQARELRNPDNQNVPLSTAEFHLLRALVENANRVLSRSQLLDLTQRSGSISFDRSIDSQISRLRKRLEQDSRRPSLLKTVRGDGYVLSTRVTDLRA</sequence>
<keyword evidence="7" id="KW-0804">Transcription</keyword>
<gene>
    <name evidence="12" type="ORF">CAL22_19010</name>
</gene>
<keyword evidence="5" id="KW-0805">Transcription regulation</keyword>
<evidence type="ECO:0000313" key="12">
    <source>
        <dbReference type="EMBL" id="OZI71874.1"/>
    </source>
</evidence>
<evidence type="ECO:0000256" key="2">
    <source>
        <dbReference type="ARBA" id="ARBA00022490"/>
    </source>
</evidence>
<dbReference type="InterPro" id="IPR001789">
    <property type="entry name" value="Sig_transdc_resp-reg_receiver"/>
</dbReference>
<evidence type="ECO:0000256" key="4">
    <source>
        <dbReference type="ARBA" id="ARBA00023012"/>
    </source>
</evidence>
<keyword evidence="2" id="KW-0963">Cytoplasm</keyword>
<dbReference type="EMBL" id="NEVU01000003">
    <property type="protein sequence ID" value="OZI71874.1"/>
    <property type="molecule type" value="Genomic_DNA"/>
</dbReference>
<comment type="caution">
    <text evidence="12">The sequence shown here is derived from an EMBL/GenBank/DDBJ whole genome shotgun (WGS) entry which is preliminary data.</text>
</comment>
<dbReference type="Gene3D" id="1.10.10.10">
    <property type="entry name" value="Winged helix-like DNA-binding domain superfamily/Winged helix DNA-binding domain"/>
    <property type="match status" value="1"/>
</dbReference>
<dbReference type="Gene3D" id="3.40.50.2300">
    <property type="match status" value="1"/>
</dbReference>
<dbReference type="AlphaFoldDB" id="A0A261VCK4"/>
<dbReference type="Pfam" id="PF00486">
    <property type="entry name" value="Trans_reg_C"/>
    <property type="match status" value="1"/>
</dbReference>
<feature type="domain" description="OmpR/PhoB-type" evidence="11">
    <location>
        <begin position="138"/>
        <end position="238"/>
    </location>
</feature>
<dbReference type="InterPro" id="IPR001867">
    <property type="entry name" value="OmpR/PhoB-type_DNA-bd"/>
</dbReference>
<dbReference type="PANTHER" id="PTHR48111">
    <property type="entry name" value="REGULATOR OF RPOS"/>
    <property type="match status" value="1"/>
</dbReference>
<dbReference type="InterPro" id="IPR036388">
    <property type="entry name" value="WH-like_DNA-bd_sf"/>
</dbReference>
<proteinExistence type="predicted"/>
<dbReference type="SMART" id="SM00448">
    <property type="entry name" value="REC"/>
    <property type="match status" value="1"/>
</dbReference>
<dbReference type="PROSITE" id="PS50110">
    <property type="entry name" value="RESPONSE_REGULATORY"/>
    <property type="match status" value="1"/>
</dbReference>
<evidence type="ECO:0000256" key="6">
    <source>
        <dbReference type="ARBA" id="ARBA00023125"/>
    </source>
</evidence>
<evidence type="ECO:0000259" key="11">
    <source>
        <dbReference type="PROSITE" id="PS51755"/>
    </source>
</evidence>
<dbReference type="GO" id="GO:0006355">
    <property type="term" value="P:regulation of DNA-templated transcription"/>
    <property type="evidence" value="ECO:0007669"/>
    <property type="project" value="InterPro"/>
</dbReference>
<evidence type="ECO:0000259" key="10">
    <source>
        <dbReference type="PROSITE" id="PS50110"/>
    </source>
</evidence>
<comment type="subcellular location">
    <subcellularLocation>
        <location evidence="1">Cytoplasm</location>
    </subcellularLocation>
</comment>
<evidence type="ECO:0000256" key="7">
    <source>
        <dbReference type="ARBA" id="ARBA00023163"/>
    </source>
</evidence>
<feature type="DNA-binding region" description="OmpR/PhoB-type" evidence="9">
    <location>
        <begin position="138"/>
        <end position="238"/>
    </location>
</feature>
<dbReference type="CDD" id="cd17574">
    <property type="entry name" value="REC_OmpR"/>
    <property type="match status" value="1"/>
</dbReference>